<reference evidence="1" key="1">
    <citation type="submission" date="2014-09" db="EMBL/GenBank/DDBJ databases">
        <authorList>
            <person name="Magalhaes I.L.F."/>
            <person name="Oliveira U."/>
            <person name="Santos F.R."/>
            <person name="Vidigal T.H.D.A."/>
            <person name="Brescovit A.D."/>
            <person name="Santos A.J."/>
        </authorList>
    </citation>
    <scope>NUCLEOTIDE SEQUENCE</scope>
    <source>
        <tissue evidence="1">Shoot tissue taken approximately 20 cm above the soil surface</tissue>
    </source>
</reference>
<accession>A0A0A8XNS8</accession>
<reference evidence="1" key="2">
    <citation type="journal article" date="2015" name="Data Brief">
        <title>Shoot transcriptome of the giant reed, Arundo donax.</title>
        <authorList>
            <person name="Barrero R.A."/>
            <person name="Guerrero F.D."/>
            <person name="Moolhuijzen P."/>
            <person name="Goolsby J.A."/>
            <person name="Tidwell J."/>
            <person name="Bellgard S.E."/>
            <person name="Bellgard M.I."/>
        </authorList>
    </citation>
    <scope>NUCLEOTIDE SEQUENCE</scope>
    <source>
        <tissue evidence="1">Shoot tissue taken approximately 20 cm above the soil surface</tissue>
    </source>
</reference>
<proteinExistence type="predicted"/>
<sequence>MAAVLRSMRCGSGVLSGLRENVRRRHGGRPATNELQRVVQLLRHPPSCAAIVRPPAAGPARLAKAPKTFLVV</sequence>
<dbReference type="EMBL" id="GBRH01282641">
    <property type="protein sequence ID" value="JAD15254.1"/>
    <property type="molecule type" value="Transcribed_RNA"/>
</dbReference>
<protein>
    <submittedName>
        <fullName evidence="1">Uncharacterized protein</fullName>
    </submittedName>
</protein>
<evidence type="ECO:0000313" key="1">
    <source>
        <dbReference type="EMBL" id="JAD15254.1"/>
    </source>
</evidence>
<dbReference type="AlphaFoldDB" id="A0A0A8XNS8"/>
<name>A0A0A8XNS8_ARUDO</name>
<organism evidence="1">
    <name type="scientific">Arundo donax</name>
    <name type="common">Giant reed</name>
    <name type="synonym">Donax arundinaceus</name>
    <dbReference type="NCBI Taxonomy" id="35708"/>
    <lineage>
        <taxon>Eukaryota</taxon>
        <taxon>Viridiplantae</taxon>
        <taxon>Streptophyta</taxon>
        <taxon>Embryophyta</taxon>
        <taxon>Tracheophyta</taxon>
        <taxon>Spermatophyta</taxon>
        <taxon>Magnoliopsida</taxon>
        <taxon>Liliopsida</taxon>
        <taxon>Poales</taxon>
        <taxon>Poaceae</taxon>
        <taxon>PACMAD clade</taxon>
        <taxon>Arundinoideae</taxon>
        <taxon>Arundineae</taxon>
        <taxon>Arundo</taxon>
    </lineage>
</organism>